<protein>
    <recommendedName>
        <fullName evidence="4">threonine-phosphate decarboxylase</fullName>
        <ecNumber evidence="4">4.1.1.81</ecNumber>
    </recommendedName>
    <alternativeName>
        <fullName evidence="8">L-threonine-O-3-phosphate decarboxylase</fullName>
    </alternativeName>
</protein>
<dbReference type="InterPro" id="IPR005860">
    <property type="entry name" value="CobD"/>
</dbReference>
<dbReference type="NCBIfam" id="TIGR01140">
    <property type="entry name" value="L_thr_O3P_dcar"/>
    <property type="match status" value="1"/>
</dbReference>
<dbReference type="InterPro" id="IPR004838">
    <property type="entry name" value="NHTrfase_class1_PyrdxlP-BS"/>
</dbReference>
<dbReference type="SUPFAM" id="SSF53383">
    <property type="entry name" value="PLP-dependent transferases"/>
    <property type="match status" value="1"/>
</dbReference>
<evidence type="ECO:0000256" key="9">
    <source>
        <dbReference type="ARBA" id="ARBA00048531"/>
    </source>
</evidence>
<dbReference type="GO" id="GO:0048472">
    <property type="term" value="F:threonine-phosphate decarboxylase activity"/>
    <property type="evidence" value="ECO:0007669"/>
    <property type="project" value="UniProtKB-EC"/>
</dbReference>
<dbReference type="Gene3D" id="3.40.640.10">
    <property type="entry name" value="Type I PLP-dependent aspartate aminotransferase-like (Major domain)"/>
    <property type="match status" value="1"/>
</dbReference>
<dbReference type="Proteomes" id="UP000219439">
    <property type="component" value="Unassembled WGS sequence"/>
</dbReference>
<evidence type="ECO:0000259" key="10">
    <source>
        <dbReference type="Pfam" id="PF00155"/>
    </source>
</evidence>
<dbReference type="EC" id="4.1.1.81" evidence="4"/>
<evidence type="ECO:0000256" key="5">
    <source>
        <dbReference type="ARBA" id="ARBA00022573"/>
    </source>
</evidence>
<dbReference type="PANTHER" id="PTHR42885">
    <property type="entry name" value="HISTIDINOL-PHOSPHATE AMINOTRANSFERASE-RELATED"/>
    <property type="match status" value="1"/>
</dbReference>
<keyword evidence="12" id="KW-1185">Reference proteome</keyword>
<dbReference type="RefSeq" id="WP_097152320.1">
    <property type="nucleotide sequence ID" value="NZ_OBEL01000001.1"/>
</dbReference>
<dbReference type="InterPro" id="IPR004839">
    <property type="entry name" value="Aminotransferase_I/II_large"/>
</dbReference>
<evidence type="ECO:0000256" key="3">
    <source>
        <dbReference type="ARBA" id="ARBA00004953"/>
    </source>
</evidence>
<evidence type="ECO:0000256" key="2">
    <source>
        <dbReference type="ARBA" id="ARBA00003444"/>
    </source>
</evidence>
<name>A0A285NI54_9HYPH</name>
<dbReference type="InterPro" id="IPR015424">
    <property type="entry name" value="PyrdxlP-dep_Trfase"/>
</dbReference>
<dbReference type="PANTHER" id="PTHR42885:SF1">
    <property type="entry name" value="THREONINE-PHOSPHATE DECARBOXYLASE"/>
    <property type="match status" value="1"/>
</dbReference>
<comment type="pathway">
    <text evidence="3">Cofactor biosynthesis; adenosylcobalamin biosynthesis.</text>
</comment>
<dbReference type="AlphaFoldDB" id="A0A285NI54"/>
<reference evidence="11 12" key="1">
    <citation type="submission" date="2017-09" db="EMBL/GenBank/DDBJ databases">
        <authorList>
            <person name="Ehlers B."/>
            <person name="Leendertz F.H."/>
        </authorList>
    </citation>
    <scope>NUCLEOTIDE SEQUENCE [LARGE SCALE GENOMIC DNA]</scope>
    <source>
        <strain evidence="11 12">DSM 18289</strain>
    </source>
</reference>
<evidence type="ECO:0000313" key="11">
    <source>
        <dbReference type="EMBL" id="SNZ07546.1"/>
    </source>
</evidence>
<evidence type="ECO:0000256" key="6">
    <source>
        <dbReference type="ARBA" id="ARBA00022898"/>
    </source>
</evidence>
<dbReference type="UniPathway" id="UPA00148"/>
<dbReference type="CDD" id="cd00609">
    <property type="entry name" value="AAT_like"/>
    <property type="match status" value="1"/>
</dbReference>
<sequence>MLHGGDLGWAMEAYGGQKEDWLDLSTGINRRSYPFSIDRALSDIRELPSTTDLKTCLEAARLAYQCPKDLTIVAGPGTQILINSIPHILKPGRCHIAEPTYSEHRGAMELAGVPCSGFTAIDDLLAQNIDQRSCVIVVNPNNPDGHTLSSPELLEFSVHLQKSNSTLIIDEAFGDIDPTQSIIPHLSSRSNIVVFRSFGKFFGLAGIRLGFVIGSEEITNKITSFHGPWTASSVALKVGSQALSDLEWHKKERELLTHWSERLQSCLARHGLSVVGGTGLYLLIESEYARRLHMHLAKHHIWSRIFTYQDRWLRLGIPMQDAELKRFVSALDCFVVEAAND</sequence>
<dbReference type="GO" id="GO:0030170">
    <property type="term" value="F:pyridoxal phosphate binding"/>
    <property type="evidence" value="ECO:0007669"/>
    <property type="project" value="InterPro"/>
</dbReference>
<evidence type="ECO:0000313" key="12">
    <source>
        <dbReference type="Proteomes" id="UP000219439"/>
    </source>
</evidence>
<evidence type="ECO:0000256" key="4">
    <source>
        <dbReference type="ARBA" id="ARBA00012285"/>
    </source>
</evidence>
<dbReference type="InterPro" id="IPR015421">
    <property type="entry name" value="PyrdxlP-dep_Trfase_major"/>
</dbReference>
<evidence type="ECO:0000256" key="8">
    <source>
        <dbReference type="ARBA" id="ARBA00029996"/>
    </source>
</evidence>
<dbReference type="GO" id="GO:0009236">
    <property type="term" value="P:cobalamin biosynthetic process"/>
    <property type="evidence" value="ECO:0007669"/>
    <property type="project" value="UniProtKB-UniPathway"/>
</dbReference>
<organism evidence="11 12">
    <name type="scientific">Cohaesibacter gelatinilyticus</name>
    <dbReference type="NCBI Taxonomy" id="372072"/>
    <lineage>
        <taxon>Bacteria</taxon>
        <taxon>Pseudomonadati</taxon>
        <taxon>Pseudomonadota</taxon>
        <taxon>Alphaproteobacteria</taxon>
        <taxon>Hyphomicrobiales</taxon>
        <taxon>Cohaesibacteraceae</taxon>
    </lineage>
</organism>
<keyword evidence="7" id="KW-0456">Lyase</keyword>
<dbReference type="PROSITE" id="PS00105">
    <property type="entry name" value="AA_TRANSFER_CLASS_1"/>
    <property type="match status" value="1"/>
</dbReference>
<keyword evidence="6" id="KW-0663">Pyridoxal phosphate</keyword>
<dbReference type="InterPro" id="IPR015422">
    <property type="entry name" value="PyrdxlP-dep_Trfase_small"/>
</dbReference>
<dbReference type="Pfam" id="PF00155">
    <property type="entry name" value="Aminotran_1_2"/>
    <property type="match status" value="1"/>
</dbReference>
<comment type="function">
    <text evidence="2">Decarboxylates L-threonine-O-3-phosphate to yield (R)-1-amino-2-propanol O-2-phosphate, the precursor for the linkage between the nucleotide loop and the corrin ring in cobalamin.</text>
</comment>
<evidence type="ECO:0000256" key="7">
    <source>
        <dbReference type="ARBA" id="ARBA00023239"/>
    </source>
</evidence>
<gene>
    <name evidence="11" type="ORF">SAMN06265368_1077</name>
</gene>
<proteinExistence type="predicted"/>
<keyword evidence="5" id="KW-0169">Cobalamin biosynthesis</keyword>
<dbReference type="EMBL" id="OBEL01000001">
    <property type="protein sequence ID" value="SNZ07546.1"/>
    <property type="molecule type" value="Genomic_DNA"/>
</dbReference>
<accession>A0A285NI54</accession>
<evidence type="ECO:0000256" key="1">
    <source>
        <dbReference type="ARBA" id="ARBA00001933"/>
    </source>
</evidence>
<comment type="catalytic activity">
    <reaction evidence="9">
        <text>O-phospho-L-threonine + H(+) = (R)-1-aminopropan-2-yl phosphate + CO2</text>
        <dbReference type="Rhea" id="RHEA:11492"/>
        <dbReference type="ChEBI" id="CHEBI:15378"/>
        <dbReference type="ChEBI" id="CHEBI:16526"/>
        <dbReference type="ChEBI" id="CHEBI:58563"/>
        <dbReference type="ChEBI" id="CHEBI:58675"/>
        <dbReference type="EC" id="4.1.1.81"/>
    </reaction>
</comment>
<comment type="cofactor">
    <cofactor evidence="1">
        <name>pyridoxal 5'-phosphate</name>
        <dbReference type="ChEBI" id="CHEBI:597326"/>
    </cofactor>
</comment>
<feature type="domain" description="Aminotransferase class I/classII large" evidence="10">
    <location>
        <begin position="69"/>
        <end position="331"/>
    </location>
</feature>
<dbReference type="Gene3D" id="3.90.1150.10">
    <property type="entry name" value="Aspartate Aminotransferase, domain 1"/>
    <property type="match status" value="1"/>
</dbReference>
<dbReference type="OrthoDB" id="9799304at2"/>